<dbReference type="Proteomes" id="UP000322667">
    <property type="component" value="Chromosome D03"/>
</dbReference>
<dbReference type="AlphaFoldDB" id="A0A5D2LJA2"/>
<proteinExistence type="predicted"/>
<dbReference type="EMBL" id="CM017625">
    <property type="protein sequence ID" value="TYH79150.1"/>
    <property type="molecule type" value="Genomic_DNA"/>
</dbReference>
<protein>
    <submittedName>
        <fullName evidence="1">Uncharacterized protein</fullName>
    </submittedName>
</protein>
<sequence>MKIPRRRMRRYEGCGGRAQSAERGAMLKRGCGCRGC</sequence>
<evidence type="ECO:0000313" key="2">
    <source>
        <dbReference type="Proteomes" id="UP000322667"/>
    </source>
</evidence>
<organism evidence="1 2">
    <name type="scientific">Gossypium tomentosum</name>
    <name type="common">Hawaiian cotton</name>
    <name type="synonym">Gossypium sandvicense</name>
    <dbReference type="NCBI Taxonomy" id="34277"/>
    <lineage>
        <taxon>Eukaryota</taxon>
        <taxon>Viridiplantae</taxon>
        <taxon>Streptophyta</taxon>
        <taxon>Embryophyta</taxon>
        <taxon>Tracheophyta</taxon>
        <taxon>Spermatophyta</taxon>
        <taxon>Magnoliopsida</taxon>
        <taxon>eudicotyledons</taxon>
        <taxon>Gunneridae</taxon>
        <taxon>Pentapetalae</taxon>
        <taxon>rosids</taxon>
        <taxon>malvids</taxon>
        <taxon>Malvales</taxon>
        <taxon>Malvaceae</taxon>
        <taxon>Malvoideae</taxon>
        <taxon>Gossypium</taxon>
    </lineage>
</organism>
<name>A0A5D2LJA2_GOSTO</name>
<evidence type="ECO:0000313" key="1">
    <source>
        <dbReference type="EMBL" id="TYH79150.1"/>
    </source>
</evidence>
<keyword evidence="2" id="KW-1185">Reference proteome</keyword>
<accession>A0A5D2LJA2</accession>
<reference evidence="1 2" key="1">
    <citation type="submission" date="2019-07" db="EMBL/GenBank/DDBJ databases">
        <title>WGS assembly of Gossypium tomentosum.</title>
        <authorList>
            <person name="Chen Z.J."/>
            <person name="Sreedasyam A."/>
            <person name="Ando A."/>
            <person name="Song Q."/>
            <person name="De L."/>
            <person name="Hulse-Kemp A."/>
            <person name="Ding M."/>
            <person name="Ye W."/>
            <person name="Kirkbride R."/>
            <person name="Jenkins J."/>
            <person name="Plott C."/>
            <person name="Lovell J."/>
            <person name="Lin Y.-M."/>
            <person name="Vaughn R."/>
            <person name="Liu B."/>
            <person name="Li W."/>
            <person name="Simpson S."/>
            <person name="Scheffler B."/>
            <person name="Saski C."/>
            <person name="Grover C."/>
            <person name="Hu G."/>
            <person name="Conover J."/>
            <person name="Carlson J."/>
            <person name="Shu S."/>
            <person name="Boston L."/>
            <person name="Williams M."/>
            <person name="Peterson D."/>
            <person name="Mcgee K."/>
            <person name="Jones D."/>
            <person name="Wendel J."/>
            <person name="Stelly D."/>
            <person name="Grimwood J."/>
            <person name="Schmutz J."/>
        </authorList>
    </citation>
    <scope>NUCLEOTIDE SEQUENCE [LARGE SCALE GENOMIC DNA]</scope>
    <source>
        <strain evidence="1">7179.01</strain>
    </source>
</reference>
<gene>
    <name evidence="1" type="ORF">ES332_D03G042100v1</name>
</gene>